<dbReference type="Proteomes" id="UP000214746">
    <property type="component" value="Unassembled WGS sequence"/>
</dbReference>
<protein>
    <recommendedName>
        <fullName evidence="3">PIN domain-containing protein</fullName>
    </recommendedName>
</protein>
<sequence length="155" mass="17799">MNNLEQLKYEQAVFVDETAFASFMDPTDPYYAKARSLFLDLDDLERPLITTNYVLVDAHQWLKNQCGYEHAQFFLDTLEKALAKNTLTIISGCPEYEQESRRLLTDCPDLRLSLSEALTAVVLITHRIKRIFTFNPSFIFLSKLDAGIKVMPSIV</sequence>
<comment type="caution">
    <text evidence="1">The sequence shown here is derived from an EMBL/GenBank/DDBJ whole genome shotgun (WGS) entry which is preliminary data.</text>
</comment>
<organism evidence="1 2">
    <name type="scientific">Paenibacillus xerothermodurans</name>
    <dbReference type="NCBI Taxonomy" id="1977292"/>
    <lineage>
        <taxon>Bacteria</taxon>
        <taxon>Bacillati</taxon>
        <taxon>Bacillota</taxon>
        <taxon>Bacilli</taxon>
        <taxon>Bacillales</taxon>
        <taxon>Paenibacillaceae</taxon>
        <taxon>Paenibacillus</taxon>
    </lineage>
</organism>
<dbReference type="AlphaFoldDB" id="A0A2W1NDR5"/>
<keyword evidence="2" id="KW-1185">Reference proteome</keyword>
<dbReference type="InterPro" id="IPR029060">
    <property type="entry name" value="PIN-like_dom_sf"/>
</dbReference>
<accession>A0A2W1NDR5</accession>
<reference evidence="1" key="1">
    <citation type="submission" date="2018-06" db="EMBL/GenBank/DDBJ databases">
        <title>Paenibacillus xerothermodurans sp. nov. an extremely dry heat resistant spore forming bacterium isolated from the soil of Cape Canaveral, Florida.</title>
        <authorList>
            <person name="Seuylemezian A."/>
            <person name="Kaur N."/>
            <person name="Patil P."/>
            <person name="Patil P."/>
            <person name="Mayilraj S."/>
            <person name="Vaishampayan P."/>
        </authorList>
    </citation>
    <scope>NUCLEOTIDE SEQUENCE [LARGE SCALE GENOMIC DNA]</scope>
    <source>
        <strain evidence="1">ATCC 27380</strain>
    </source>
</reference>
<gene>
    <name evidence="1" type="ORF">CBW46_004870</name>
</gene>
<evidence type="ECO:0000313" key="1">
    <source>
        <dbReference type="EMBL" id="PZE21750.1"/>
    </source>
</evidence>
<proteinExistence type="predicted"/>
<dbReference type="RefSeq" id="WP_089198891.1">
    <property type="nucleotide sequence ID" value="NZ_NHRJ02000002.1"/>
</dbReference>
<evidence type="ECO:0000313" key="2">
    <source>
        <dbReference type="Proteomes" id="UP000214746"/>
    </source>
</evidence>
<dbReference type="Gene3D" id="3.40.50.1010">
    <property type="entry name" value="5'-nuclease"/>
    <property type="match status" value="1"/>
</dbReference>
<evidence type="ECO:0008006" key="3">
    <source>
        <dbReference type="Google" id="ProtNLM"/>
    </source>
</evidence>
<dbReference type="OrthoDB" id="2601625at2"/>
<dbReference type="EMBL" id="NHRJ02000002">
    <property type="protein sequence ID" value="PZE21750.1"/>
    <property type="molecule type" value="Genomic_DNA"/>
</dbReference>
<name>A0A2W1NDR5_PAEXE</name>
<dbReference type="SUPFAM" id="SSF88723">
    <property type="entry name" value="PIN domain-like"/>
    <property type="match status" value="1"/>
</dbReference>